<dbReference type="InterPro" id="IPR018376">
    <property type="entry name" value="Enoyl-CoA_hyd/isom_CS"/>
</dbReference>
<dbReference type="Pfam" id="PF00378">
    <property type="entry name" value="ECH_1"/>
    <property type="match status" value="1"/>
</dbReference>
<protein>
    <submittedName>
        <fullName evidence="4">Enoyl-CoA hydratase-related protein</fullName>
    </submittedName>
</protein>
<dbReference type="PROSITE" id="PS00166">
    <property type="entry name" value="ENOYL_COA_HYDRATASE"/>
    <property type="match status" value="1"/>
</dbReference>
<dbReference type="GO" id="GO:0003824">
    <property type="term" value="F:catalytic activity"/>
    <property type="evidence" value="ECO:0007669"/>
    <property type="project" value="InterPro"/>
</dbReference>
<dbReference type="GeneID" id="68617140"/>
<gene>
    <name evidence="4" type="ORF">GCM10025751_51030</name>
</gene>
<accession>A0AAV3UQE5</accession>
<dbReference type="EMBL" id="BAABKX010000024">
    <property type="protein sequence ID" value="GAA5063036.1"/>
    <property type="molecule type" value="Genomic_DNA"/>
</dbReference>
<dbReference type="RefSeq" id="WP_227778573.1">
    <property type="nucleotide sequence ID" value="NZ_BAABKX010000024.1"/>
</dbReference>
<reference evidence="4 5" key="1">
    <citation type="journal article" date="2019" name="Int. J. Syst. Evol. Microbiol.">
        <title>The Global Catalogue of Microorganisms (GCM) 10K type strain sequencing project: providing services to taxonomists for standard genome sequencing and annotation.</title>
        <authorList>
            <consortium name="The Broad Institute Genomics Platform"/>
            <consortium name="The Broad Institute Genome Sequencing Center for Infectious Disease"/>
            <person name="Wu L."/>
            <person name="Ma J."/>
        </authorList>
    </citation>
    <scope>NUCLEOTIDE SEQUENCE [LARGE SCALE GENOMIC DNA]</scope>
    <source>
        <strain evidence="4 5">JCM 17504</strain>
    </source>
</reference>
<evidence type="ECO:0000313" key="4">
    <source>
        <dbReference type="EMBL" id="GAA5063036.1"/>
    </source>
</evidence>
<dbReference type="InterPro" id="IPR001753">
    <property type="entry name" value="Enoyl-CoA_hydra/iso"/>
</dbReference>
<dbReference type="CDD" id="cd06558">
    <property type="entry name" value="crotonase-like"/>
    <property type="match status" value="1"/>
</dbReference>
<dbReference type="Proteomes" id="UP001501729">
    <property type="component" value="Unassembled WGS sequence"/>
</dbReference>
<dbReference type="SUPFAM" id="SSF52096">
    <property type="entry name" value="ClpP/crotonase"/>
    <property type="match status" value="1"/>
</dbReference>
<comment type="caution">
    <text evidence="4">The sequence shown here is derived from an EMBL/GenBank/DDBJ whole genome shotgun (WGS) entry which is preliminary data.</text>
</comment>
<evidence type="ECO:0000313" key="5">
    <source>
        <dbReference type="Proteomes" id="UP001501729"/>
    </source>
</evidence>
<feature type="region of interest" description="Disordered" evidence="3">
    <location>
        <begin position="235"/>
        <end position="257"/>
    </location>
</feature>
<dbReference type="InterPro" id="IPR029045">
    <property type="entry name" value="ClpP/crotonase-like_dom_sf"/>
</dbReference>
<dbReference type="AlphaFoldDB" id="A0AAV3UQE5"/>
<keyword evidence="5" id="KW-1185">Reference proteome</keyword>
<name>A0AAV3UQE5_9EURY</name>
<dbReference type="Gene3D" id="3.90.226.10">
    <property type="entry name" value="2-enoyl-CoA Hydratase, Chain A, domain 1"/>
    <property type="match status" value="1"/>
</dbReference>
<evidence type="ECO:0000256" key="2">
    <source>
        <dbReference type="RuleBase" id="RU003707"/>
    </source>
</evidence>
<dbReference type="InterPro" id="IPR051683">
    <property type="entry name" value="Enoyl-CoA_Hydratase/Isomerase"/>
</dbReference>
<sequence length="257" mass="28346">MVDVNAQFRVIDGVARIEIQREEKLNAVDMETKLAITDQLRIYRDQDDVRVVLFESSGNAFCAGGDLQEVIDREYALEPFTETWEELFTEMRTMPQPTVAKIDGHTYGGGFDLLLHTDIPIAAKDAQIGQPESSLGIVNHFSPPELVERVGLPTTMDILMTGEPITGNRADEIGLVARSVPAANLDSTVESVLDALTAKSPRVLNKLKQGIYASRDMSPTAAKAHIEAISLEAARTDPDYQEGVNAQLEQRDPKWPK</sequence>
<evidence type="ECO:0000256" key="3">
    <source>
        <dbReference type="SAM" id="MobiDB-lite"/>
    </source>
</evidence>
<evidence type="ECO:0000256" key="1">
    <source>
        <dbReference type="ARBA" id="ARBA00005254"/>
    </source>
</evidence>
<proteinExistence type="inferred from homology"/>
<dbReference type="PANTHER" id="PTHR42964:SF1">
    <property type="entry name" value="POLYKETIDE BIOSYNTHESIS ENOYL-COA HYDRATASE PKSH-RELATED"/>
    <property type="match status" value="1"/>
</dbReference>
<organism evidence="4 5">
    <name type="scientific">Haladaptatus pallidirubidus</name>
    <dbReference type="NCBI Taxonomy" id="1008152"/>
    <lineage>
        <taxon>Archaea</taxon>
        <taxon>Methanobacteriati</taxon>
        <taxon>Methanobacteriota</taxon>
        <taxon>Stenosarchaea group</taxon>
        <taxon>Halobacteria</taxon>
        <taxon>Halobacteriales</taxon>
        <taxon>Haladaptataceae</taxon>
        <taxon>Haladaptatus</taxon>
    </lineage>
</organism>
<dbReference type="PANTHER" id="PTHR42964">
    <property type="entry name" value="ENOYL-COA HYDRATASE"/>
    <property type="match status" value="1"/>
</dbReference>
<comment type="similarity">
    <text evidence="1 2">Belongs to the enoyl-CoA hydratase/isomerase family.</text>
</comment>